<keyword evidence="4" id="KW-0902">Two-component regulatory system</keyword>
<keyword evidence="7" id="KW-0804">Transcription</keyword>
<dbReference type="HOGENOM" id="CLU_000445_30_4_5"/>
<evidence type="ECO:0000256" key="2">
    <source>
        <dbReference type="ARBA" id="ARBA00022490"/>
    </source>
</evidence>
<evidence type="ECO:0000313" key="14">
    <source>
        <dbReference type="Proteomes" id="UP000030907"/>
    </source>
</evidence>
<dbReference type="SUPFAM" id="SSF52172">
    <property type="entry name" value="CheY-like"/>
    <property type="match status" value="1"/>
</dbReference>
<dbReference type="InterPro" id="IPR001789">
    <property type="entry name" value="Sig_transdc_resp-reg_receiver"/>
</dbReference>
<dbReference type="Gene3D" id="6.10.250.690">
    <property type="match status" value="1"/>
</dbReference>
<name>A0A0A7PGE2_9SPHN</name>
<dbReference type="GO" id="GO:0032993">
    <property type="term" value="C:protein-DNA complex"/>
    <property type="evidence" value="ECO:0007669"/>
    <property type="project" value="TreeGrafter"/>
</dbReference>
<keyword evidence="5" id="KW-0805">Transcription regulation</keyword>
<reference evidence="13 14" key="1">
    <citation type="journal article" date="2015" name="Int. J. Syst. Evol. Microbiol.">
        <title>Description of Sphingopyxis fribergensis sp. nov. - a soil bacterium with the ability to degrade styrene and phenylacetic acid.</title>
        <authorList>
            <person name="Oelschlagel M."/>
            <person name="Ruckert C."/>
            <person name="Kalinowski J."/>
            <person name="Schmidt G."/>
            <person name="Schlomann M."/>
            <person name="Tischler D."/>
        </authorList>
    </citation>
    <scope>NUCLEOTIDE SEQUENCE [LARGE SCALE GENOMIC DNA]</scope>
    <source>
        <strain evidence="13 14">Kp5.2</strain>
    </source>
</reference>
<proteinExistence type="predicted"/>
<dbReference type="STRING" id="1515612.SKP52_11280"/>
<accession>A0A0A7PGE2</accession>
<dbReference type="CDD" id="cd00383">
    <property type="entry name" value="trans_reg_C"/>
    <property type="match status" value="1"/>
</dbReference>
<dbReference type="Proteomes" id="UP000030907">
    <property type="component" value="Chromosome"/>
</dbReference>
<dbReference type="GO" id="GO:0005829">
    <property type="term" value="C:cytosol"/>
    <property type="evidence" value="ECO:0007669"/>
    <property type="project" value="TreeGrafter"/>
</dbReference>
<keyword evidence="2" id="KW-0963">Cytoplasm</keyword>
<dbReference type="PANTHER" id="PTHR48111">
    <property type="entry name" value="REGULATOR OF RPOS"/>
    <property type="match status" value="1"/>
</dbReference>
<sequence>MTDSDAPRILLIDDEPSIREPLSEYLTAQGFAVTDVASAAEARSVLRAQGVDLVVSDIMMPGEDGLSLTRHLRETSSIPVILLTARAEDTERIIGLEIGADDYVVKPFNPRELVARIRTVLRRTQQGGRALDPGGTYYAFGDWVLREVERVLIDGEGNEVALSSGEYHLLHALVRHPRQVMSRDRLLDMVRGREADIFDRAIDNLVSRLRKKIEVDAAHPQLVKTVWGGGYTLACEVKRMGPAA</sequence>
<dbReference type="PROSITE" id="PS50110">
    <property type="entry name" value="RESPONSE_REGULATORY"/>
    <property type="match status" value="1"/>
</dbReference>
<dbReference type="Pfam" id="PF00072">
    <property type="entry name" value="Response_reg"/>
    <property type="match status" value="1"/>
</dbReference>
<dbReference type="OrthoDB" id="2181430at2"/>
<dbReference type="PANTHER" id="PTHR48111:SF4">
    <property type="entry name" value="DNA-BINDING DUAL TRANSCRIPTIONAL REGULATOR OMPR"/>
    <property type="match status" value="1"/>
</dbReference>
<dbReference type="KEGG" id="sphk:SKP52_11280"/>
<feature type="modified residue" description="4-aspartylphosphate" evidence="9">
    <location>
        <position position="57"/>
    </location>
</feature>
<evidence type="ECO:0000256" key="4">
    <source>
        <dbReference type="ARBA" id="ARBA00023012"/>
    </source>
</evidence>
<dbReference type="InterPro" id="IPR011006">
    <property type="entry name" value="CheY-like_superfamily"/>
</dbReference>
<evidence type="ECO:0000256" key="1">
    <source>
        <dbReference type="ARBA" id="ARBA00004496"/>
    </source>
</evidence>
<dbReference type="Pfam" id="PF00486">
    <property type="entry name" value="Trans_reg_C"/>
    <property type="match status" value="1"/>
</dbReference>
<dbReference type="SMART" id="SM00862">
    <property type="entry name" value="Trans_reg_C"/>
    <property type="match status" value="1"/>
</dbReference>
<dbReference type="FunFam" id="1.10.10.10:FF:000099">
    <property type="entry name" value="Two-component system response regulator TorR"/>
    <property type="match status" value="1"/>
</dbReference>
<evidence type="ECO:0000259" key="12">
    <source>
        <dbReference type="PROSITE" id="PS51755"/>
    </source>
</evidence>
<evidence type="ECO:0000313" key="13">
    <source>
        <dbReference type="EMBL" id="AJA09156.1"/>
    </source>
</evidence>
<gene>
    <name evidence="13" type="primary">ompR</name>
    <name evidence="13" type="ORF">SKP52_11280</name>
</gene>
<dbReference type="Gene3D" id="1.10.10.10">
    <property type="entry name" value="Winged helix-like DNA-binding domain superfamily/Winged helix DNA-binding domain"/>
    <property type="match status" value="1"/>
</dbReference>
<protein>
    <recommendedName>
        <fullName evidence="8">Regulatory protein VirG</fullName>
    </recommendedName>
</protein>
<feature type="DNA-binding region" description="OmpR/PhoB-type" evidence="10">
    <location>
        <begin position="135"/>
        <end position="235"/>
    </location>
</feature>
<dbReference type="EMBL" id="CP009122">
    <property type="protein sequence ID" value="AJA09156.1"/>
    <property type="molecule type" value="Genomic_DNA"/>
</dbReference>
<dbReference type="InterPro" id="IPR036388">
    <property type="entry name" value="WH-like_DNA-bd_sf"/>
</dbReference>
<dbReference type="InterPro" id="IPR039420">
    <property type="entry name" value="WalR-like"/>
</dbReference>
<evidence type="ECO:0000256" key="7">
    <source>
        <dbReference type="ARBA" id="ARBA00023163"/>
    </source>
</evidence>
<dbReference type="GO" id="GO:0006355">
    <property type="term" value="P:regulation of DNA-templated transcription"/>
    <property type="evidence" value="ECO:0007669"/>
    <property type="project" value="InterPro"/>
</dbReference>
<feature type="domain" description="OmpR/PhoB-type" evidence="12">
    <location>
        <begin position="135"/>
        <end position="235"/>
    </location>
</feature>
<evidence type="ECO:0000256" key="9">
    <source>
        <dbReference type="PROSITE-ProRule" id="PRU00169"/>
    </source>
</evidence>
<evidence type="ECO:0000256" key="8">
    <source>
        <dbReference type="ARBA" id="ARBA00067337"/>
    </source>
</evidence>
<dbReference type="GO" id="GO:0000156">
    <property type="term" value="F:phosphorelay response regulator activity"/>
    <property type="evidence" value="ECO:0007669"/>
    <property type="project" value="TreeGrafter"/>
</dbReference>
<dbReference type="FunFam" id="3.40.50.2300:FF:000001">
    <property type="entry name" value="DNA-binding response regulator PhoB"/>
    <property type="match status" value="1"/>
</dbReference>
<dbReference type="RefSeq" id="WP_039574772.1">
    <property type="nucleotide sequence ID" value="NZ_CP009122.1"/>
</dbReference>
<evidence type="ECO:0000259" key="11">
    <source>
        <dbReference type="PROSITE" id="PS50110"/>
    </source>
</evidence>
<evidence type="ECO:0000256" key="10">
    <source>
        <dbReference type="PROSITE-ProRule" id="PRU01091"/>
    </source>
</evidence>
<evidence type="ECO:0000256" key="6">
    <source>
        <dbReference type="ARBA" id="ARBA00023125"/>
    </source>
</evidence>
<dbReference type="SUPFAM" id="SSF46894">
    <property type="entry name" value="C-terminal effector domain of the bipartite response regulators"/>
    <property type="match status" value="1"/>
</dbReference>
<keyword evidence="3 9" id="KW-0597">Phosphoprotein</keyword>
<dbReference type="GO" id="GO:0000976">
    <property type="term" value="F:transcription cis-regulatory region binding"/>
    <property type="evidence" value="ECO:0007669"/>
    <property type="project" value="TreeGrafter"/>
</dbReference>
<dbReference type="Gene3D" id="3.40.50.2300">
    <property type="match status" value="1"/>
</dbReference>
<evidence type="ECO:0000256" key="3">
    <source>
        <dbReference type="ARBA" id="ARBA00022553"/>
    </source>
</evidence>
<keyword evidence="14" id="KW-1185">Reference proteome</keyword>
<dbReference type="PROSITE" id="PS51755">
    <property type="entry name" value="OMPR_PHOB"/>
    <property type="match status" value="1"/>
</dbReference>
<dbReference type="AlphaFoldDB" id="A0A0A7PGE2"/>
<comment type="subcellular location">
    <subcellularLocation>
        <location evidence="1">Cytoplasm</location>
    </subcellularLocation>
</comment>
<organism evidence="13 14">
    <name type="scientific">Sphingopyxis fribergensis</name>
    <dbReference type="NCBI Taxonomy" id="1515612"/>
    <lineage>
        <taxon>Bacteria</taxon>
        <taxon>Pseudomonadati</taxon>
        <taxon>Pseudomonadota</taxon>
        <taxon>Alphaproteobacteria</taxon>
        <taxon>Sphingomonadales</taxon>
        <taxon>Sphingomonadaceae</taxon>
        <taxon>Sphingopyxis</taxon>
    </lineage>
</organism>
<keyword evidence="6 10" id="KW-0238">DNA-binding</keyword>
<dbReference type="InterPro" id="IPR001867">
    <property type="entry name" value="OmpR/PhoB-type_DNA-bd"/>
</dbReference>
<dbReference type="SMART" id="SM00448">
    <property type="entry name" value="REC"/>
    <property type="match status" value="1"/>
</dbReference>
<evidence type="ECO:0000256" key="5">
    <source>
        <dbReference type="ARBA" id="ARBA00023015"/>
    </source>
</evidence>
<dbReference type="InterPro" id="IPR016032">
    <property type="entry name" value="Sig_transdc_resp-reg_C-effctor"/>
</dbReference>
<feature type="domain" description="Response regulatory" evidence="11">
    <location>
        <begin position="8"/>
        <end position="121"/>
    </location>
</feature>